<accession>A0A329LV77</accession>
<keyword evidence="1" id="KW-0812">Transmembrane</keyword>
<feature type="transmembrane region" description="Helical" evidence="1">
    <location>
        <begin position="143"/>
        <end position="167"/>
    </location>
</feature>
<feature type="transmembrane region" description="Helical" evidence="1">
    <location>
        <begin position="174"/>
        <end position="195"/>
    </location>
</feature>
<feature type="transmembrane region" description="Helical" evidence="1">
    <location>
        <begin position="210"/>
        <end position="229"/>
    </location>
</feature>
<dbReference type="OrthoDB" id="2678055at2"/>
<evidence type="ECO:0000313" key="3">
    <source>
        <dbReference type="Proteomes" id="UP000250369"/>
    </source>
</evidence>
<dbReference type="Proteomes" id="UP000250369">
    <property type="component" value="Unassembled WGS sequence"/>
</dbReference>
<keyword evidence="1" id="KW-1133">Transmembrane helix</keyword>
<evidence type="ECO:0008006" key="4">
    <source>
        <dbReference type="Google" id="ProtNLM"/>
    </source>
</evidence>
<keyword evidence="1" id="KW-0472">Membrane</keyword>
<comment type="caution">
    <text evidence="2">The sequence shown here is derived from an EMBL/GenBank/DDBJ whole genome shotgun (WGS) entry which is preliminary data.</text>
</comment>
<name>A0A329LV77_9BACL</name>
<organism evidence="2 3">
    <name type="scientific">Paenibacillus contaminans</name>
    <dbReference type="NCBI Taxonomy" id="450362"/>
    <lineage>
        <taxon>Bacteria</taxon>
        <taxon>Bacillati</taxon>
        <taxon>Bacillota</taxon>
        <taxon>Bacilli</taxon>
        <taxon>Bacillales</taxon>
        <taxon>Paenibacillaceae</taxon>
        <taxon>Paenibacillus</taxon>
    </lineage>
</organism>
<protein>
    <recommendedName>
        <fullName evidence="4">ABC transporter permease</fullName>
    </recommendedName>
</protein>
<proteinExistence type="predicted"/>
<gene>
    <name evidence="2" type="ORF">DQG23_37720</name>
</gene>
<dbReference type="EMBL" id="QMFB01000043">
    <property type="protein sequence ID" value="RAV10463.1"/>
    <property type="molecule type" value="Genomic_DNA"/>
</dbReference>
<evidence type="ECO:0000256" key="1">
    <source>
        <dbReference type="SAM" id="Phobius"/>
    </source>
</evidence>
<dbReference type="AlphaFoldDB" id="A0A329LV77"/>
<keyword evidence="3" id="KW-1185">Reference proteome</keyword>
<sequence length="243" mass="28065">MTLTFWGNVRRLLREELRRIGFGYLWQIVMMVYFAFFISLMARTMNSTEHSDYVLSNIMLDFMLMVSIGMMGFAFSRDYMKYWKNNRLSSKLKFYRSLPISTEEIVVSRLLTLIVTTIYSGIIYFASFYLISTEIRSAMQGWGYIGFALAWIGYSFTVGSFFIYVELGFKEKTYFWISCGAVPVFMAVPVILWLLDVHAVQSSIRIVKEYGVLLPAIALTVGVASLLIGKRIAVDKLNRRNMT</sequence>
<evidence type="ECO:0000313" key="2">
    <source>
        <dbReference type="EMBL" id="RAV10463.1"/>
    </source>
</evidence>
<reference evidence="2 3" key="1">
    <citation type="journal article" date="2009" name="Int. J. Syst. Evol. Microbiol.">
        <title>Paenibacillus contaminans sp. nov., isolated from a contaminated laboratory plate.</title>
        <authorList>
            <person name="Chou J.H."/>
            <person name="Lee J.H."/>
            <person name="Lin M.C."/>
            <person name="Chang P.S."/>
            <person name="Arun A.B."/>
            <person name="Young C.C."/>
            <person name="Chen W.M."/>
        </authorList>
    </citation>
    <scope>NUCLEOTIDE SEQUENCE [LARGE SCALE GENOMIC DNA]</scope>
    <source>
        <strain evidence="2 3">CKOBP-6</strain>
    </source>
</reference>
<dbReference type="RefSeq" id="WP_113036210.1">
    <property type="nucleotide sequence ID" value="NZ_QMFB01000043.1"/>
</dbReference>
<feature type="transmembrane region" description="Helical" evidence="1">
    <location>
        <begin position="110"/>
        <end position="131"/>
    </location>
</feature>
<feature type="transmembrane region" description="Helical" evidence="1">
    <location>
        <begin position="21"/>
        <end position="42"/>
    </location>
</feature>
<feature type="transmembrane region" description="Helical" evidence="1">
    <location>
        <begin position="54"/>
        <end position="75"/>
    </location>
</feature>